<proteinExistence type="inferred from homology"/>
<dbReference type="InterPro" id="IPR005119">
    <property type="entry name" value="LysR_subst-bd"/>
</dbReference>
<dbReference type="GO" id="GO:0003677">
    <property type="term" value="F:DNA binding"/>
    <property type="evidence" value="ECO:0007669"/>
    <property type="project" value="UniProtKB-KW"/>
</dbReference>
<dbReference type="SUPFAM" id="SSF46785">
    <property type="entry name" value="Winged helix' DNA-binding domain"/>
    <property type="match status" value="1"/>
</dbReference>
<comment type="caution">
    <text evidence="6">The sequence shown here is derived from an EMBL/GenBank/DDBJ whole genome shotgun (WGS) entry which is preliminary data.</text>
</comment>
<reference evidence="6 7" key="1">
    <citation type="submission" date="2020-10" db="EMBL/GenBank/DDBJ databases">
        <title>Sequencing the genomes of 1000 actinobacteria strains.</title>
        <authorList>
            <person name="Klenk H.-P."/>
        </authorList>
    </citation>
    <scope>NUCLEOTIDE SEQUENCE [LARGE SCALE GENOMIC DNA]</scope>
    <source>
        <strain evidence="6 7">DSM 7307</strain>
    </source>
</reference>
<dbReference type="SUPFAM" id="SSF53850">
    <property type="entry name" value="Periplasmic binding protein-like II"/>
    <property type="match status" value="1"/>
</dbReference>
<dbReference type="EMBL" id="JADBEC010000002">
    <property type="protein sequence ID" value="MBE1508490.1"/>
    <property type="molecule type" value="Genomic_DNA"/>
</dbReference>
<dbReference type="Pfam" id="PF03466">
    <property type="entry name" value="LysR_substrate"/>
    <property type="match status" value="1"/>
</dbReference>
<dbReference type="Proteomes" id="UP000620262">
    <property type="component" value="Unassembled WGS sequence"/>
</dbReference>
<dbReference type="InterPro" id="IPR036388">
    <property type="entry name" value="WH-like_DNA-bd_sf"/>
</dbReference>
<sequence length="305" mass="33593">MALTDPGFELRHLRYFVTLVEERNFERAAIRLGIAQPGLSQQIRSLEKIVGTPLLDRNRRGVQLTHSGEVLFQEARKVLAQTEATVAAIHRAGRGESGRISIGYVASAAYSGAVVGSIRDFKRDYPYVEVELQEMELRQQLQRIADGLLDFGYIRAPAPIPPGVSVKVVLREPLVVMVPADHEFARRSIEMLAQLADDMFITPRQPPEIGFHRNTLQACREAGFEPSVKAIAHDFTEIAALVGIGTGIALVPQSMSRVELPDIHYRPLGDVTVTSDVAIAYRKGEGSPATKAFITQHRQKIGPPA</sequence>
<dbReference type="PANTHER" id="PTHR30346">
    <property type="entry name" value="TRANSCRIPTIONAL DUAL REGULATOR HCAR-RELATED"/>
    <property type="match status" value="1"/>
</dbReference>
<evidence type="ECO:0000256" key="1">
    <source>
        <dbReference type="ARBA" id="ARBA00009437"/>
    </source>
</evidence>
<evidence type="ECO:0000313" key="7">
    <source>
        <dbReference type="Proteomes" id="UP000620262"/>
    </source>
</evidence>
<accession>A0ABR9IZ52</accession>
<evidence type="ECO:0000256" key="2">
    <source>
        <dbReference type="ARBA" id="ARBA00023015"/>
    </source>
</evidence>
<keyword evidence="7" id="KW-1185">Reference proteome</keyword>
<evidence type="ECO:0000259" key="5">
    <source>
        <dbReference type="PROSITE" id="PS50931"/>
    </source>
</evidence>
<evidence type="ECO:0000313" key="6">
    <source>
        <dbReference type="EMBL" id="MBE1508490.1"/>
    </source>
</evidence>
<dbReference type="Pfam" id="PF00126">
    <property type="entry name" value="HTH_1"/>
    <property type="match status" value="1"/>
</dbReference>
<keyword evidence="3 6" id="KW-0238">DNA-binding</keyword>
<dbReference type="RefSeq" id="WP_192732079.1">
    <property type="nucleotide sequence ID" value="NZ_BAAAVL010000010.1"/>
</dbReference>
<protein>
    <submittedName>
        <fullName evidence="6">DNA-binding transcriptional LysR family regulator</fullName>
    </submittedName>
</protein>
<keyword evidence="4" id="KW-0804">Transcription</keyword>
<dbReference type="CDD" id="cd08414">
    <property type="entry name" value="PBP2_LTTR_aromatics_like"/>
    <property type="match status" value="1"/>
</dbReference>
<comment type="similarity">
    <text evidence="1">Belongs to the LysR transcriptional regulatory family.</text>
</comment>
<dbReference type="Gene3D" id="1.10.10.10">
    <property type="entry name" value="Winged helix-like DNA-binding domain superfamily/Winged helix DNA-binding domain"/>
    <property type="match status" value="1"/>
</dbReference>
<evidence type="ECO:0000256" key="4">
    <source>
        <dbReference type="ARBA" id="ARBA00023163"/>
    </source>
</evidence>
<dbReference type="Gene3D" id="3.40.190.10">
    <property type="entry name" value="Periplasmic binding protein-like II"/>
    <property type="match status" value="2"/>
</dbReference>
<feature type="domain" description="HTH lysR-type" evidence="5">
    <location>
        <begin position="8"/>
        <end position="65"/>
    </location>
</feature>
<keyword evidence="2" id="KW-0805">Transcription regulation</keyword>
<dbReference type="PANTHER" id="PTHR30346:SF30">
    <property type="entry name" value="SMALL NEUTRAL PROTEASE REGULATORY PROTEIN"/>
    <property type="match status" value="1"/>
</dbReference>
<name>A0ABR9IZ52_RHIVS</name>
<dbReference type="PRINTS" id="PR00039">
    <property type="entry name" value="HTHLYSR"/>
</dbReference>
<dbReference type="InterPro" id="IPR000847">
    <property type="entry name" value="LysR_HTH_N"/>
</dbReference>
<organism evidence="6 7">
    <name type="scientific">Rhizobium viscosum</name>
    <name type="common">Arthrobacter viscosus</name>
    <dbReference type="NCBI Taxonomy" id="1673"/>
    <lineage>
        <taxon>Bacteria</taxon>
        <taxon>Pseudomonadati</taxon>
        <taxon>Pseudomonadota</taxon>
        <taxon>Alphaproteobacteria</taxon>
        <taxon>Hyphomicrobiales</taxon>
        <taxon>Rhizobiaceae</taxon>
        <taxon>Rhizobium/Agrobacterium group</taxon>
        <taxon>Rhizobium</taxon>
    </lineage>
</organism>
<dbReference type="PROSITE" id="PS50931">
    <property type="entry name" value="HTH_LYSR"/>
    <property type="match status" value="1"/>
</dbReference>
<evidence type="ECO:0000256" key="3">
    <source>
        <dbReference type="ARBA" id="ARBA00023125"/>
    </source>
</evidence>
<gene>
    <name evidence="6" type="ORF">H4W29_005735</name>
</gene>
<dbReference type="InterPro" id="IPR036390">
    <property type="entry name" value="WH_DNA-bd_sf"/>
</dbReference>